<dbReference type="GO" id="GO:0006952">
    <property type="term" value="P:defense response"/>
    <property type="evidence" value="ECO:0007669"/>
    <property type="project" value="TreeGrafter"/>
</dbReference>
<dbReference type="Pfam" id="PF01794">
    <property type="entry name" value="Ferric_reduct"/>
    <property type="match status" value="1"/>
</dbReference>
<evidence type="ECO:0000256" key="1">
    <source>
        <dbReference type="ARBA" id="ARBA00004141"/>
    </source>
</evidence>
<feature type="transmembrane region" description="Helical" evidence="7">
    <location>
        <begin position="233"/>
        <end position="253"/>
    </location>
</feature>
<dbReference type="InterPro" id="IPR039261">
    <property type="entry name" value="FNR_nucleotide-bd"/>
</dbReference>
<evidence type="ECO:0000256" key="2">
    <source>
        <dbReference type="ARBA" id="ARBA00022692"/>
    </source>
</evidence>
<dbReference type="AlphaFoldDB" id="A0A5J5DKL7"/>
<keyword evidence="4" id="KW-0560">Oxidoreductase</keyword>
<evidence type="ECO:0000259" key="10">
    <source>
        <dbReference type="Pfam" id="PF08030"/>
    </source>
</evidence>
<feature type="compositionally biased region" description="Basic and acidic residues" evidence="6">
    <location>
        <begin position="586"/>
        <end position="598"/>
    </location>
</feature>
<dbReference type="PANTHER" id="PTHR11972">
    <property type="entry name" value="NADPH OXIDASE"/>
    <property type="match status" value="1"/>
</dbReference>
<feature type="domain" description="Ferric reductase NAD binding" evidence="10">
    <location>
        <begin position="401"/>
        <end position="488"/>
    </location>
</feature>
<proteinExistence type="predicted"/>
<keyword evidence="2 7" id="KW-0812">Transmembrane</keyword>
<evidence type="ECO:0000256" key="4">
    <source>
        <dbReference type="ARBA" id="ARBA00023002"/>
    </source>
</evidence>
<protein>
    <recommendedName>
        <fullName evidence="13">FAD-binding FR-type domain-containing protein</fullName>
    </recommendedName>
</protein>
<accession>A0A5J5DKL7</accession>
<dbReference type="SUPFAM" id="SSF52343">
    <property type="entry name" value="Ferredoxin reductase-like, C-terminal NADP-linked domain"/>
    <property type="match status" value="1"/>
</dbReference>
<feature type="domain" description="FAD-binding 8" evidence="9">
    <location>
        <begin position="330"/>
        <end position="380"/>
    </location>
</feature>
<feature type="domain" description="Ferric oxidoreductase" evidence="8">
    <location>
        <begin position="133"/>
        <end position="248"/>
    </location>
</feature>
<feature type="transmembrane region" description="Helical" evidence="7">
    <location>
        <begin position="148"/>
        <end position="169"/>
    </location>
</feature>
<dbReference type="GO" id="GO:0043020">
    <property type="term" value="C:NADPH oxidase complex"/>
    <property type="evidence" value="ECO:0007669"/>
    <property type="project" value="TreeGrafter"/>
</dbReference>
<keyword evidence="5 7" id="KW-0472">Membrane</keyword>
<evidence type="ECO:0000259" key="9">
    <source>
        <dbReference type="Pfam" id="PF08022"/>
    </source>
</evidence>
<keyword evidence="12" id="KW-1185">Reference proteome</keyword>
<reference evidence="11 12" key="1">
    <citation type="submission" date="2019-08" db="EMBL/GenBank/DDBJ databases">
        <title>A chromosome-level genome assembly, high-density linkage maps, and genome scans reveal the genomic architecture of hybrid incompatibilities underlying speciation via character displacement in darters (Percidae: Etheostominae).</title>
        <authorList>
            <person name="Moran R.L."/>
            <person name="Catchen J.M."/>
            <person name="Fuller R.C."/>
        </authorList>
    </citation>
    <scope>NUCLEOTIDE SEQUENCE [LARGE SCALE GENOMIC DNA]</scope>
    <source>
        <strain evidence="11">EspeVRDwgs_2016</strain>
        <tissue evidence="11">Muscle</tissue>
    </source>
</reference>
<keyword evidence="3 7" id="KW-1133">Transmembrane helix</keyword>
<organism evidence="11 12">
    <name type="scientific">Etheostoma spectabile</name>
    <name type="common">orangethroat darter</name>
    <dbReference type="NCBI Taxonomy" id="54343"/>
    <lineage>
        <taxon>Eukaryota</taxon>
        <taxon>Metazoa</taxon>
        <taxon>Chordata</taxon>
        <taxon>Craniata</taxon>
        <taxon>Vertebrata</taxon>
        <taxon>Euteleostomi</taxon>
        <taxon>Actinopterygii</taxon>
        <taxon>Neopterygii</taxon>
        <taxon>Teleostei</taxon>
        <taxon>Neoteleostei</taxon>
        <taxon>Acanthomorphata</taxon>
        <taxon>Eupercaria</taxon>
        <taxon>Perciformes</taxon>
        <taxon>Percoidei</taxon>
        <taxon>Percidae</taxon>
        <taxon>Etheostomatinae</taxon>
        <taxon>Etheostoma</taxon>
    </lineage>
</organism>
<feature type="transmembrane region" description="Helical" evidence="7">
    <location>
        <begin position="64"/>
        <end position="83"/>
    </location>
</feature>
<evidence type="ECO:0000256" key="6">
    <source>
        <dbReference type="SAM" id="MobiDB-lite"/>
    </source>
</evidence>
<evidence type="ECO:0000256" key="3">
    <source>
        <dbReference type="ARBA" id="ARBA00022989"/>
    </source>
</evidence>
<dbReference type="GO" id="GO:0042554">
    <property type="term" value="P:superoxide anion generation"/>
    <property type="evidence" value="ECO:0007669"/>
    <property type="project" value="TreeGrafter"/>
</dbReference>
<name>A0A5J5DKL7_9PERO</name>
<dbReference type="PANTHER" id="PTHR11972:SF206">
    <property type="entry name" value="NADPH OXIDASE 4"/>
    <property type="match status" value="1"/>
</dbReference>
<dbReference type="InterPro" id="IPR050369">
    <property type="entry name" value="RBOH/FRE"/>
</dbReference>
<evidence type="ECO:0008006" key="13">
    <source>
        <dbReference type="Google" id="ProtNLM"/>
    </source>
</evidence>
<dbReference type="Pfam" id="PF08022">
    <property type="entry name" value="FAD_binding_8"/>
    <property type="match status" value="1"/>
</dbReference>
<feature type="region of interest" description="Disordered" evidence="6">
    <location>
        <begin position="563"/>
        <end position="608"/>
    </location>
</feature>
<dbReference type="Pfam" id="PF08030">
    <property type="entry name" value="NAD_binding_6"/>
    <property type="match status" value="1"/>
</dbReference>
<evidence type="ECO:0000259" key="8">
    <source>
        <dbReference type="Pfam" id="PF01794"/>
    </source>
</evidence>
<evidence type="ECO:0000313" key="11">
    <source>
        <dbReference type="EMBL" id="KAA8593977.1"/>
    </source>
</evidence>
<dbReference type="InterPro" id="IPR013121">
    <property type="entry name" value="Fe_red_NAD-bd_6"/>
</dbReference>
<comment type="caution">
    <text evidence="11">The sequence shown here is derived from an EMBL/GenBank/DDBJ whole genome shotgun (WGS) entry which is preliminary data.</text>
</comment>
<evidence type="ECO:0000256" key="5">
    <source>
        <dbReference type="ARBA" id="ARBA00023136"/>
    </source>
</evidence>
<feature type="non-terminal residue" evidence="11">
    <location>
        <position position="1"/>
    </location>
</feature>
<sequence>CALSRQQRRHGGVQGGRSRLRPVCGRCTQAGRQCPVQSCRENDTLPLSHTGALVETVSAASESMLWLGVNTWLFLKTFFLYYTGQQYHYLYKMLGLGLCISRASASLLNVNCSLVLLPMCRSLLTFVRGTHAVSSRETRRLLDKSKTFHVACGVAICIFSVVHVSAHLVNVVNFSVSYSDDFPALNLARFRGEDPKLIILTTIPGVTGVLLVLILFLMFTSSSYCVRLSNYEIFWYTHNLFIVFYIILMVHMVGGALKYQTNLEAHPPGCLRANQSSTEQQGEKLEQGRRRERKSVFLFVYLKTWLWVSGPLCLYCAERFYRYIRSCDPVTIVTVIRHPCDVIELRMLKKNFKACPGQYIVLNCPGVSSFENHPFTLTTRNALVLYVDGPFGSPSEEVFNYDVSVCVAGGIGVTPFACVLNALLDGWTGFRLQRLYFVWVCRELQSFYWFAELLCAVHQKLWQENRPDYFNLKLYVSQADNLQVISELGFSAVDQRASPGPSIDCVTQPDPLEQPLNSTRSPSADQTCELVGHFDMACGDECEAPLHEEHVCRDGLIGCSQMSTRHKQRPLPSLVTPPLPSSNEKQCSDDCRDQRPEDPGSQEPQPDLLGLLEVGRQELLNKPLTWSNR</sequence>
<dbReference type="GO" id="GO:0016175">
    <property type="term" value="F:superoxide-generating NAD(P)H oxidase activity"/>
    <property type="evidence" value="ECO:0007669"/>
    <property type="project" value="TreeGrafter"/>
</dbReference>
<gene>
    <name evidence="11" type="ORF">FQN60_004811</name>
</gene>
<feature type="transmembrane region" description="Helical" evidence="7">
    <location>
        <begin position="103"/>
        <end position="127"/>
    </location>
</feature>
<evidence type="ECO:0000313" key="12">
    <source>
        <dbReference type="Proteomes" id="UP000327493"/>
    </source>
</evidence>
<comment type="subcellular location">
    <subcellularLocation>
        <location evidence="1">Membrane</location>
        <topology evidence="1">Multi-pass membrane protein</topology>
    </subcellularLocation>
</comment>
<feature type="transmembrane region" description="Helical" evidence="7">
    <location>
        <begin position="197"/>
        <end position="221"/>
    </location>
</feature>
<dbReference type="EMBL" id="VOFY01000003">
    <property type="protein sequence ID" value="KAA8593977.1"/>
    <property type="molecule type" value="Genomic_DNA"/>
</dbReference>
<dbReference type="Proteomes" id="UP000327493">
    <property type="component" value="Chromosome 3"/>
</dbReference>
<dbReference type="InterPro" id="IPR013112">
    <property type="entry name" value="FAD-bd_8"/>
</dbReference>
<evidence type="ECO:0000256" key="7">
    <source>
        <dbReference type="SAM" id="Phobius"/>
    </source>
</evidence>
<dbReference type="InterPro" id="IPR013130">
    <property type="entry name" value="Fe3_Rdtase_TM_dom"/>
</dbReference>
<dbReference type="CDD" id="cd06186">
    <property type="entry name" value="NOX_Duox_like_FAD_NADP"/>
    <property type="match status" value="1"/>
</dbReference>
<dbReference type="Gene3D" id="3.40.50.80">
    <property type="entry name" value="Nucleotide-binding domain of ferredoxin-NADP reductase (FNR) module"/>
    <property type="match status" value="1"/>
</dbReference>